<dbReference type="PANTHER" id="PTHR11851:SF49">
    <property type="entry name" value="MITOCHONDRIAL-PROCESSING PEPTIDASE SUBUNIT ALPHA"/>
    <property type="match status" value="1"/>
</dbReference>
<dbReference type="InterPro" id="IPR050361">
    <property type="entry name" value="MPP/UQCRC_Complex"/>
</dbReference>
<feature type="domain" description="Peptidase M16 N-terminal" evidence="4">
    <location>
        <begin position="56"/>
        <end position="177"/>
    </location>
</feature>
<dbReference type="Pfam" id="PF05193">
    <property type="entry name" value="Peptidase_M16_C"/>
    <property type="match status" value="2"/>
</dbReference>
<keyword evidence="2" id="KW-0645">Protease</keyword>
<dbReference type="EMBL" id="CP051775">
    <property type="protein sequence ID" value="QJE71870.1"/>
    <property type="molecule type" value="Genomic_DNA"/>
</dbReference>
<dbReference type="InterPro" id="IPR011765">
    <property type="entry name" value="Pept_M16_N"/>
</dbReference>
<reference evidence="6" key="1">
    <citation type="submission" date="2020-04" db="EMBL/GenBank/DDBJ databases">
        <title>A desert anoxygenic phototrophic bacterium fixes CO2 using RubisCO under aerobic conditions.</title>
        <authorList>
            <person name="Tang K."/>
        </authorList>
    </citation>
    <scope>NUCLEOTIDE SEQUENCE [LARGE SCALE GENOMIC DNA]</scope>
    <source>
        <strain evidence="6">MIMtkB3</strain>
    </source>
</reference>
<keyword evidence="2" id="KW-0482">Metalloprotease</keyword>
<feature type="signal peptide" evidence="3">
    <location>
        <begin position="1"/>
        <end position="27"/>
    </location>
</feature>
<dbReference type="GO" id="GO:0046872">
    <property type="term" value="F:metal ion binding"/>
    <property type="evidence" value="ECO:0007669"/>
    <property type="project" value="InterPro"/>
</dbReference>
<dbReference type="InterPro" id="IPR011249">
    <property type="entry name" value="Metalloenz_LuxS/M16"/>
</dbReference>
<protein>
    <submittedName>
        <fullName evidence="6">Insulinase family protein</fullName>
    </submittedName>
</protein>
<evidence type="ECO:0000256" key="3">
    <source>
        <dbReference type="SAM" id="SignalP"/>
    </source>
</evidence>
<dbReference type="SUPFAM" id="SSF63411">
    <property type="entry name" value="LuxS/MPP-like metallohydrolase"/>
    <property type="match status" value="4"/>
</dbReference>
<evidence type="ECO:0000259" key="5">
    <source>
        <dbReference type="Pfam" id="PF05193"/>
    </source>
</evidence>
<feature type="domain" description="Peptidase M16 C-terminal" evidence="5">
    <location>
        <begin position="214"/>
        <end position="388"/>
    </location>
</feature>
<feature type="chain" id="PRO_5032303838" evidence="3">
    <location>
        <begin position="28"/>
        <end position="927"/>
    </location>
</feature>
<organism evidence="6 7">
    <name type="scientific">Aerophototrophica crusticola</name>
    <dbReference type="NCBI Taxonomy" id="1709002"/>
    <lineage>
        <taxon>Bacteria</taxon>
        <taxon>Pseudomonadati</taxon>
        <taxon>Pseudomonadota</taxon>
        <taxon>Alphaproteobacteria</taxon>
        <taxon>Rhodospirillales</taxon>
        <taxon>Rhodospirillaceae</taxon>
        <taxon>Aerophototrophica</taxon>
    </lineage>
</organism>
<dbReference type="Pfam" id="PF00675">
    <property type="entry name" value="Peptidase_M16"/>
    <property type="match status" value="2"/>
</dbReference>
<dbReference type="AlphaFoldDB" id="A0A858R393"/>
<evidence type="ECO:0000256" key="2">
    <source>
        <dbReference type="ARBA" id="ARBA00023049"/>
    </source>
</evidence>
<dbReference type="KEGG" id="acru:HHL28_00970"/>
<evidence type="ECO:0000256" key="1">
    <source>
        <dbReference type="ARBA" id="ARBA00007261"/>
    </source>
</evidence>
<dbReference type="PANTHER" id="PTHR11851">
    <property type="entry name" value="METALLOPROTEASE"/>
    <property type="match status" value="1"/>
</dbReference>
<gene>
    <name evidence="6" type="ORF">HHL28_00970</name>
</gene>
<dbReference type="InterPro" id="IPR007863">
    <property type="entry name" value="Peptidase_M16_C"/>
</dbReference>
<dbReference type="GO" id="GO:0008237">
    <property type="term" value="F:metallopeptidase activity"/>
    <property type="evidence" value="ECO:0007669"/>
    <property type="project" value="UniProtKB-KW"/>
</dbReference>
<sequence length="927" mass="100968">MLRTIDKYTVALFATAAFLSAATPVLAQPAPAPASARPAATVDIPYERFTLKNGLRVLVHTDRKAPVVAVGVWYHVGSKDEKPGRTGFAHLFEHLMFQGTENYKGEWFTPFEKVGATDQNGTTFLDRTNYFQTVPTTALDMTLWLESDRMGHFINSVDQAKLDEQRKVVKNEKRQGENRPYGRIWEATLKGLFPSGHPYSWTTIGSMEDLSAASLDDVKTWFNTYYGPNNAVLVLAGDIDAQAAKPLVEKYFGDIPAGPNLPRDLHKVPDRRENTRSRLEDRVPQALLRRTWAVPGVNTRDYALLGLAAQVLGGGKTSRLYKELVYDRQIATSATAGNAPFELASIFSVSLMVKPGTEPGQVESVMERVVADFLDKGPTAEELERAKTVFRSQFVRGVERVGGFGGKATLLAEGELYHGNPAHYATWLRWIDTATAKDVQAVAREWLRRGWHQVDVVPVPAYTVSGGGADRSALPTVDKTPDLSFPAIETATLSNGIKVSLARRSAIPAVTVALQFDAGYAADPADKPGVGSFTLGLMDEGTGKRTALGIAAEVEGLGANLFLQNSLDMAYAGVSSLKDKLGPSLAVLADVVRDPIFPQEEIDRIRPRLLSGIQQEKANPQNLAWRLLPPALYGKDHAYGKPLTGTGTEVSIKSITRADMVAFHRAWVRPDNARIFAVGDVSLPELVAELEKAFGSWKPPATPKPAKNLATVKREGTRVALVDRPGAEQTVILAGRVGPAYAEEAEIPLAVANDLFGGLFGSRINLNLREDKGWSYGVDSSSQGTLGQQPWIIQAPVQTDKTGESLAELLKEIREIGTSRPPTAEELAMAVQNGVRSLPGRFETADAVLGQMLDDSLYGRKPDHILGVKARYEALKPADVSAAVKELIRADDMVWVVIGDRKRVEQAVRDAGLGPLEIWDNDGNKLE</sequence>
<evidence type="ECO:0000259" key="4">
    <source>
        <dbReference type="Pfam" id="PF00675"/>
    </source>
</evidence>
<dbReference type="Proteomes" id="UP000501891">
    <property type="component" value="Chromosome"/>
</dbReference>
<evidence type="ECO:0000313" key="7">
    <source>
        <dbReference type="Proteomes" id="UP000501891"/>
    </source>
</evidence>
<keyword evidence="3" id="KW-0732">Signal</keyword>
<keyword evidence="2" id="KW-0378">Hydrolase</keyword>
<feature type="domain" description="Peptidase M16 N-terminal" evidence="4">
    <location>
        <begin position="503"/>
        <end position="645"/>
    </location>
</feature>
<feature type="domain" description="Peptidase M16 C-terminal" evidence="5">
    <location>
        <begin position="654"/>
        <end position="832"/>
    </location>
</feature>
<proteinExistence type="inferred from homology"/>
<comment type="similarity">
    <text evidence="1">Belongs to the peptidase M16 family.</text>
</comment>
<accession>A0A858R393</accession>
<name>A0A858R393_9PROT</name>
<dbReference type="Gene3D" id="3.30.830.10">
    <property type="entry name" value="Metalloenzyme, LuxS/M16 peptidase-like"/>
    <property type="match status" value="4"/>
</dbReference>
<evidence type="ECO:0000313" key="6">
    <source>
        <dbReference type="EMBL" id="QJE71870.1"/>
    </source>
</evidence>
<keyword evidence="7" id="KW-1185">Reference proteome</keyword>